<dbReference type="InterPro" id="IPR003445">
    <property type="entry name" value="Cat_transpt"/>
</dbReference>
<dbReference type="EMBL" id="AZGZ01000001">
    <property type="protein sequence ID" value="KZZ98084.1"/>
    <property type="molecule type" value="Genomic_DNA"/>
</dbReference>
<keyword evidence="4 10" id="KW-0633">Potassium transport</keyword>
<dbReference type="GO" id="GO:0005886">
    <property type="term" value="C:plasma membrane"/>
    <property type="evidence" value="ECO:0007669"/>
    <property type="project" value="InterPro"/>
</dbReference>
<keyword evidence="8 10" id="KW-0406">Ion transport</keyword>
<evidence type="ECO:0000256" key="6">
    <source>
        <dbReference type="ARBA" id="ARBA00022958"/>
    </source>
</evidence>
<feature type="transmembrane region" description="Helical" evidence="10">
    <location>
        <begin position="567"/>
        <end position="589"/>
    </location>
</feature>
<feature type="compositionally biased region" description="Polar residues" evidence="11">
    <location>
        <begin position="815"/>
        <end position="826"/>
    </location>
</feature>
<dbReference type="AlphaFoldDB" id="A0A168DT77"/>
<feature type="transmembrane region" description="Helical" evidence="10">
    <location>
        <begin position="435"/>
        <end position="459"/>
    </location>
</feature>
<feature type="compositionally biased region" description="Low complexity" evidence="11">
    <location>
        <begin position="344"/>
        <end position="360"/>
    </location>
</feature>
<evidence type="ECO:0000256" key="1">
    <source>
        <dbReference type="ARBA" id="ARBA00004141"/>
    </source>
</evidence>
<feature type="compositionally biased region" description="Basic and acidic residues" evidence="11">
    <location>
        <begin position="266"/>
        <end position="281"/>
    </location>
</feature>
<reference evidence="12 13" key="1">
    <citation type="journal article" date="2016" name="Genome Biol. Evol.">
        <title>Divergent and convergent evolution of fungal pathogenicity.</title>
        <authorList>
            <person name="Shang Y."/>
            <person name="Xiao G."/>
            <person name="Zheng P."/>
            <person name="Cen K."/>
            <person name="Zhan S."/>
            <person name="Wang C."/>
        </authorList>
    </citation>
    <scope>NUCLEOTIDE SEQUENCE [LARGE SCALE GENOMIC DNA]</scope>
    <source>
        <strain evidence="12 13">ARSEF 7405</strain>
    </source>
</reference>
<dbReference type="VEuPathDB" id="FungiDB:AAP_00345"/>
<organism evidence="12 13">
    <name type="scientific">Ascosphaera apis ARSEF 7405</name>
    <dbReference type="NCBI Taxonomy" id="392613"/>
    <lineage>
        <taxon>Eukaryota</taxon>
        <taxon>Fungi</taxon>
        <taxon>Dikarya</taxon>
        <taxon>Ascomycota</taxon>
        <taxon>Pezizomycotina</taxon>
        <taxon>Eurotiomycetes</taxon>
        <taxon>Eurotiomycetidae</taxon>
        <taxon>Onygenales</taxon>
        <taxon>Ascosphaeraceae</taxon>
        <taxon>Ascosphaera</taxon>
    </lineage>
</organism>
<gene>
    <name evidence="12" type="ORF">AAP_00345</name>
</gene>
<feature type="transmembrane region" description="Helical" evidence="10">
    <location>
        <begin position="505"/>
        <end position="531"/>
    </location>
</feature>
<comment type="caution">
    <text evidence="12">The sequence shown here is derived from an EMBL/GenBank/DDBJ whole genome shotgun (WGS) entry which is preliminary data.</text>
</comment>
<evidence type="ECO:0000256" key="8">
    <source>
        <dbReference type="ARBA" id="ARBA00023065"/>
    </source>
</evidence>
<feature type="compositionally biased region" description="Polar residues" evidence="11">
    <location>
        <begin position="779"/>
        <end position="790"/>
    </location>
</feature>
<protein>
    <recommendedName>
        <fullName evidence="10">Potassium transport protein</fullName>
    </recommendedName>
</protein>
<feature type="compositionally biased region" description="Polar residues" evidence="11">
    <location>
        <begin position="308"/>
        <end position="334"/>
    </location>
</feature>
<dbReference type="GO" id="GO:0030007">
    <property type="term" value="P:intracellular potassium ion homeostasis"/>
    <property type="evidence" value="ECO:0007669"/>
    <property type="project" value="UniProtKB-UniRule"/>
</dbReference>
<keyword evidence="9 10" id="KW-0472">Membrane</keyword>
<sequence length="862" mass="96465">MVINHVVAAGSWLRKHVPGAKHVKVNFITLHYSYIILTALVSAVIIYAGGELSFIDALFLSAGSATQSGLNTVDLNLLHTYQQFGLFFVTMITTPIFINTIVVFVRLFWFEKRFQHIVQDVKNLRRTRSRSIASVSSSAPDDERGIRGRPIVVLRDASGQAEGHPIMNNKSAPPSRANSPISSSSSSSSSSTSPEKTIRPGDEKRLANRGDRDGDDDDDADDDNDSMDGIRILSSDRLPGLNFRGMRLPAQMSPDQHIAFLERQRRETGALRIPSPREFDRGGFPTTLDEALSGDEDGNDLKRRVTTKSENNNDNEPQSPTQAPSRQPNQSSGPHITIEAPAIRPSHTRTTTLPRSLSRSRTLDSEADDPDDPNSGKKRRRMSKMFRSLTQSKDEENLPYLSWQPTIGRNSAFIDLTEEQRDELGGIEYRSLKKLAIILVSYYLFFHALGFICLCPWIMTRKSYGKVVTDDGQGRPWWALFTSASSFNDLGFTLTPDSMVSFNHAVFPLLLLAFLIVIGNTGFPCMLRFIIWVLSKLVPRDSATWEELRFLLDHPRRCFTLLFPRGATWWLVLVLIILNGVDVIFFIILDLNDAVLSDFSGGLKFLNGLFQAIATRTAGLAVVSISNLHPAIQVSYMVMMYISVLPIAISVRRTNVYEERSLGVYYDNDEDDDNNNTTKEQSYSARLRRPDINFNLFTVLFEIVSAYGTVGLSLGYPNSNPSFSAQFRTLSKLVIIAMEIRGRHRGLPYDLDRAILLPSEGLHIQEQRDAERRMRRRPSGSSAYTDNPNGMNGPGFDRSFTFGRSSTMAPEDAPNNLSFQPYTSPGSERFQDNRRNSVLSTSSNLPTGPVQRMPTHPENAAQ</sequence>
<feature type="compositionally biased region" description="Polar residues" evidence="11">
    <location>
        <begin position="836"/>
        <end position="846"/>
    </location>
</feature>
<feature type="region of interest" description="Disordered" evidence="11">
    <location>
        <begin position="766"/>
        <end position="862"/>
    </location>
</feature>
<keyword evidence="7 10" id="KW-1133">Transmembrane helix</keyword>
<dbReference type="PANTHER" id="PTHR31064:SF30">
    <property type="entry name" value="HIGH-AFFINITY POTASSIUM TRANSPORT PROTEIN-RELATED"/>
    <property type="match status" value="1"/>
</dbReference>
<feature type="region of interest" description="Disordered" evidence="11">
    <location>
        <begin position="266"/>
        <end position="383"/>
    </location>
</feature>
<feature type="transmembrane region" description="Helical" evidence="10">
    <location>
        <begin position="694"/>
        <end position="716"/>
    </location>
</feature>
<feature type="region of interest" description="Disordered" evidence="11">
    <location>
        <begin position="157"/>
        <end position="233"/>
    </location>
</feature>
<feature type="transmembrane region" description="Helical" evidence="10">
    <location>
        <begin position="31"/>
        <end position="50"/>
    </location>
</feature>
<dbReference type="GO" id="GO:0140107">
    <property type="term" value="F:high-affinity potassium ion transmembrane transporter activity"/>
    <property type="evidence" value="ECO:0007669"/>
    <property type="project" value="TreeGrafter"/>
</dbReference>
<feature type="compositionally biased region" description="Low complexity" evidence="11">
    <location>
        <begin position="171"/>
        <end position="194"/>
    </location>
</feature>
<evidence type="ECO:0000256" key="10">
    <source>
        <dbReference type="PIRNR" id="PIRNR002450"/>
    </source>
</evidence>
<proteinExistence type="inferred from homology"/>
<comment type="subcellular location">
    <subcellularLocation>
        <location evidence="1">Membrane</location>
        <topology evidence="1">Multi-pass membrane protein</topology>
    </subcellularLocation>
</comment>
<dbReference type="InterPro" id="IPR004773">
    <property type="entry name" value="K/Na_transp_Trk1/HKT1"/>
</dbReference>
<keyword evidence="3 10" id="KW-0813">Transport</keyword>
<evidence type="ECO:0000256" key="3">
    <source>
        <dbReference type="ARBA" id="ARBA00022448"/>
    </source>
</evidence>
<evidence type="ECO:0000313" key="12">
    <source>
        <dbReference type="EMBL" id="KZZ98084.1"/>
    </source>
</evidence>
<dbReference type="OrthoDB" id="4205381at2759"/>
<feature type="transmembrane region" description="Helical" evidence="10">
    <location>
        <begin position="84"/>
        <end position="109"/>
    </location>
</feature>
<feature type="transmembrane region" description="Helical" evidence="10">
    <location>
        <begin position="631"/>
        <end position="651"/>
    </location>
</feature>
<dbReference type="PIRSF" id="PIRSF002450">
    <property type="entry name" value="K+_transpter_TRK"/>
    <property type="match status" value="1"/>
</dbReference>
<dbReference type="InterPro" id="IPR051143">
    <property type="entry name" value="TrkH_K-transport"/>
</dbReference>
<keyword evidence="5 10" id="KW-0812">Transmembrane</keyword>
<evidence type="ECO:0000256" key="9">
    <source>
        <dbReference type="ARBA" id="ARBA00023136"/>
    </source>
</evidence>
<evidence type="ECO:0000256" key="5">
    <source>
        <dbReference type="ARBA" id="ARBA00022692"/>
    </source>
</evidence>
<dbReference type="Pfam" id="PF02386">
    <property type="entry name" value="TrkH"/>
    <property type="match status" value="2"/>
</dbReference>
<accession>A0A168DT77</accession>
<dbReference type="GO" id="GO:1990573">
    <property type="term" value="P:potassium ion import across plasma membrane"/>
    <property type="evidence" value="ECO:0007669"/>
    <property type="project" value="TreeGrafter"/>
</dbReference>
<name>A0A168DT77_9EURO</name>
<dbReference type="Proteomes" id="UP000242877">
    <property type="component" value="Unassembled WGS sequence"/>
</dbReference>
<keyword evidence="6 10" id="KW-0630">Potassium</keyword>
<feature type="compositionally biased region" description="Acidic residues" evidence="11">
    <location>
        <begin position="213"/>
        <end position="226"/>
    </location>
</feature>
<evidence type="ECO:0000313" key="13">
    <source>
        <dbReference type="Proteomes" id="UP000242877"/>
    </source>
</evidence>
<comment type="similarity">
    <text evidence="2 10">Belongs to the TrkH potassium transport family.</text>
</comment>
<dbReference type="NCBIfam" id="TIGR00934">
    <property type="entry name" value="2a38euk"/>
    <property type="match status" value="1"/>
</dbReference>
<evidence type="ECO:0000256" key="11">
    <source>
        <dbReference type="SAM" id="MobiDB-lite"/>
    </source>
</evidence>
<feature type="compositionally biased region" description="Basic and acidic residues" evidence="11">
    <location>
        <begin position="196"/>
        <end position="212"/>
    </location>
</feature>
<dbReference type="InterPro" id="IPR015958">
    <property type="entry name" value="Trk1_fungi"/>
</dbReference>
<keyword evidence="13" id="KW-1185">Reference proteome</keyword>
<evidence type="ECO:0000256" key="2">
    <source>
        <dbReference type="ARBA" id="ARBA00009137"/>
    </source>
</evidence>
<dbReference type="PANTHER" id="PTHR31064">
    <property type="entry name" value="POTASSIUM TRANSPORT PROTEIN DDB_G0292412-RELATED"/>
    <property type="match status" value="1"/>
</dbReference>
<evidence type="ECO:0000256" key="4">
    <source>
        <dbReference type="ARBA" id="ARBA00022538"/>
    </source>
</evidence>
<evidence type="ECO:0000256" key="7">
    <source>
        <dbReference type="ARBA" id="ARBA00022989"/>
    </source>
</evidence>